<keyword evidence="5" id="KW-0067">ATP-binding</keyword>
<keyword evidence="2" id="KW-0808">Transferase</keyword>
<dbReference type="InterPro" id="IPR010737">
    <property type="entry name" value="4-carb_acid_sugar_kinase_N"/>
</dbReference>
<evidence type="ECO:0000259" key="7">
    <source>
        <dbReference type="Pfam" id="PF07005"/>
    </source>
</evidence>
<sequence>MSPAYGILSDDFTGGLLVASYFEEAGIECPVFFDTDAAGEADTEAPIVVIAARTRLTPVEEAKAEIARALDALDALGCGTVAYKACASFDSTEEGNIGPAADMLAERYGDLPVLFSAGFPEFRCTVHQGHLFYQGMLVNESVKRFDPVTPMPDPNLVRFLSRQTATPLGLVTHLDLLDETTARDTLAAHVKAGHRHVLLDCSDAGDVEMSTTLALDRRCIVASDPLVISLGLALGRGHAGTAAAPRHAQGPAVVLGGSVGPVAEAQLAAFEAKHPVLRLDLLAGDEAALTGQALDWATDRIGTPFGITTCADESGVKAAQAALGRLGAARLAERILARVAQGLHASGVRRFVVAGGETSGSIVTALGIRSVRPFPRGPNGGGFCVSEGPDPVSFFLKSGKLGATDVLLRALEEIEEGSR</sequence>
<accession>A0A917WNB7</accession>
<evidence type="ECO:0000256" key="4">
    <source>
        <dbReference type="ARBA" id="ARBA00022777"/>
    </source>
</evidence>
<evidence type="ECO:0000313" key="9">
    <source>
        <dbReference type="EMBL" id="GGM17021.1"/>
    </source>
</evidence>
<feature type="domain" description="Four-carbon acid sugar kinase N-terminal" evidence="7">
    <location>
        <begin position="6"/>
        <end position="213"/>
    </location>
</feature>
<reference evidence="9" key="2">
    <citation type="submission" date="2020-09" db="EMBL/GenBank/DDBJ databases">
        <authorList>
            <person name="Sun Q."/>
            <person name="Zhou Y."/>
        </authorList>
    </citation>
    <scope>NUCLEOTIDE SEQUENCE</scope>
    <source>
        <strain evidence="9">CGMCC 1.6293</strain>
    </source>
</reference>
<evidence type="ECO:0000256" key="1">
    <source>
        <dbReference type="ARBA" id="ARBA00005715"/>
    </source>
</evidence>
<evidence type="ECO:0000256" key="3">
    <source>
        <dbReference type="ARBA" id="ARBA00022741"/>
    </source>
</evidence>
<gene>
    <name evidence="9" type="ORF">GCM10011534_43770</name>
</gene>
<dbReference type="SUPFAM" id="SSF142764">
    <property type="entry name" value="YgbK-like"/>
    <property type="match status" value="1"/>
</dbReference>
<dbReference type="Gene3D" id="3.40.980.20">
    <property type="entry name" value="Four-carbon acid sugar kinase, nucleotide binding domain"/>
    <property type="match status" value="1"/>
</dbReference>
<dbReference type="InterPro" id="IPR037051">
    <property type="entry name" value="4-carb_acid_sugar_kinase_N_sf"/>
</dbReference>
<evidence type="ECO:0000313" key="10">
    <source>
        <dbReference type="Proteomes" id="UP000649829"/>
    </source>
</evidence>
<keyword evidence="3" id="KW-0547">Nucleotide-binding</keyword>
<dbReference type="Gene3D" id="3.40.50.10840">
    <property type="entry name" value="Putative sugar-binding, N-terminal domain"/>
    <property type="match status" value="1"/>
</dbReference>
<feature type="domain" description="Four-carbon acid sugar kinase nucleotide binding" evidence="8">
    <location>
        <begin position="253"/>
        <end position="407"/>
    </location>
</feature>
<dbReference type="GO" id="GO:0005524">
    <property type="term" value="F:ATP binding"/>
    <property type="evidence" value="ECO:0007669"/>
    <property type="project" value="UniProtKB-KW"/>
</dbReference>
<dbReference type="InterPro" id="IPR031475">
    <property type="entry name" value="NBD_C"/>
</dbReference>
<dbReference type="EMBL" id="BMLF01000009">
    <property type="protein sequence ID" value="GGM17021.1"/>
    <property type="molecule type" value="Genomic_DNA"/>
</dbReference>
<dbReference type="AlphaFoldDB" id="A0A917WNB7"/>
<evidence type="ECO:0000256" key="5">
    <source>
        <dbReference type="ARBA" id="ARBA00022840"/>
    </source>
</evidence>
<dbReference type="Pfam" id="PF07005">
    <property type="entry name" value="SBD_N"/>
    <property type="match status" value="1"/>
</dbReference>
<dbReference type="GO" id="GO:0016301">
    <property type="term" value="F:kinase activity"/>
    <property type="evidence" value="ECO:0007669"/>
    <property type="project" value="UniProtKB-KW"/>
</dbReference>
<dbReference type="InterPro" id="IPR042213">
    <property type="entry name" value="NBD_C_sf"/>
</dbReference>
<reference evidence="9" key="1">
    <citation type="journal article" date="2014" name="Int. J. Syst. Evol. Microbiol.">
        <title>Complete genome sequence of Corynebacterium casei LMG S-19264T (=DSM 44701T), isolated from a smear-ripened cheese.</title>
        <authorList>
            <consortium name="US DOE Joint Genome Institute (JGI-PGF)"/>
            <person name="Walter F."/>
            <person name="Albersmeier A."/>
            <person name="Kalinowski J."/>
            <person name="Ruckert C."/>
        </authorList>
    </citation>
    <scope>NUCLEOTIDE SEQUENCE</scope>
    <source>
        <strain evidence="9">CGMCC 1.6293</strain>
    </source>
</reference>
<protein>
    <recommendedName>
        <fullName evidence="11">Four-carbon acid sugar kinase family protein</fullName>
    </recommendedName>
</protein>
<dbReference type="RefSeq" id="WP_036538026.1">
    <property type="nucleotide sequence ID" value="NZ_BMLF01000009.1"/>
</dbReference>
<evidence type="ECO:0000259" key="8">
    <source>
        <dbReference type="Pfam" id="PF17042"/>
    </source>
</evidence>
<evidence type="ECO:0008006" key="11">
    <source>
        <dbReference type="Google" id="ProtNLM"/>
    </source>
</evidence>
<keyword evidence="4" id="KW-0418">Kinase</keyword>
<keyword evidence="6" id="KW-0119">Carbohydrate metabolism</keyword>
<evidence type="ECO:0000256" key="2">
    <source>
        <dbReference type="ARBA" id="ARBA00022679"/>
    </source>
</evidence>
<name>A0A917WNB7_9RHOB</name>
<dbReference type="Proteomes" id="UP000649829">
    <property type="component" value="Unassembled WGS sequence"/>
</dbReference>
<evidence type="ECO:0000256" key="6">
    <source>
        <dbReference type="ARBA" id="ARBA00023277"/>
    </source>
</evidence>
<comment type="similarity">
    <text evidence="1">Belongs to the four-carbon acid sugar kinase family.</text>
</comment>
<dbReference type="Pfam" id="PF17042">
    <property type="entry name" value="NBD_C"/>
    <property type="match status" value="1"/>
</dbReference>
<keyword evidence="10" id="KW-1185">Reference proteome</keyword>
<proteinExistence type="inferred from homology"/>
<organism evidence="9 10">
    <name type="scientific">Pseudooceanicola nanhaiensis</name>
    <dbReference type="NCBI Taxonomy" id="375761"/>
    <lineage>
        <taxon>Bacteria</taxon>
        <taxon>Pseudomonadati</taxon>
        <taxon>Pseudomonadota</taxon>
        <taxon>Alphaproteobacteria</taxon>
        <taxon>Rhodobacterales</taxon>
        <taxon>Paracoccaceae</taxon>
        <taxon>Pseudooceanicola</taxon>
    </lineage>
</organism>
<comment type="caution">
    <text evidence="9">The sequence shown here is derived from an EMBL/GenBank/DDBJ whole genome shotgun (WGS) entry which is preliminary data.</text>
</comment>